<dbReference type="Gene3D" id="2.60.40.1180">
    <property type="entry name" value="Golgi alpha-mannosidase II"/>
    <property type="match status" value="2"/>
</dbReference>
<dbReference type="Gene3D" id="3.20.20.80">
    <property type="entry name" value="Glycosidases"/>
    <property type="match status" value="1"/>
</dbReference>
<dbReference type="PANTHER" id="PTHR22762">
    <property type="entry name" value="ALPHA-GLUCOSIDASE"/>
    <property type="match status" value="1"/>
</dbReference>
<evidence type="ECO:0000256" key="1">
    <source>
        <dbReference type="ARBA" id="ARBA00007806"/>
    </source>
</evidence>
<dbReference type="PANTHER" id="PTHR22762:SF166">
    <property type="entry name" value="ALPHA-GLUCOSIDASE"/>
    <property type="match status" value="1"/>
</dbReference>
<dbReference type="Proteomes" id="UP000050865">
    <property type="component" value="Unassembled WGS sequence"/>
</dbReference>
<dbReference type="Gene3D" id="2.60.40.1760">
    <property type="entry name" value="glycosyl hydrolase (family 31)"/>
    <property type="match status" value="1"/>
</dbReference>
<keyword evidence="7" id="KW-1185">Reference proteome</keyword>
<dbReference type="GO" id="GO:0030246">
    <property type="term" value="F:carbohydrate binding"/>
    <property type="evidence" value="ECO:0007669"/>
    <property type="project" value="InterPro"/>
</dbReference>
<evidence type="ECO:0000256" key="2">
    <source>
        <dbReference type="RuleBase" id="RU361185"/>
    </source>
</evidence>
<dbReference type="Pfam" id="PF17137">
    <property type="entry name" value="DUF5110"/>
    <property type="match status" value="1"/>
</dbReference>
<sequence>MENVILNRQQVTFDEADHHFEVSAVNDHLLHLLAYAGARPLHPTVPGAVEVEKHADETVASGGSGQAFDAPIVINHDQRVFDRVAAPLSLQLRDYRVRYDTVRQRFAVTGSQADFSFGLPTFADEGWTEVFRTPADAAFFGGGTRNGVVSLADQVIEIANENVWTQGGVTSPVPFFWSTAGFGLLANTFTKGEYDFSNPHHGVRVHHDDPVWDVYLILGKTPQTLIHGYHELTGKPTQLPWASFYPTHLNAYNRDYWVAVTKDSAGAVEVTPGQYYKEYQPVNPESFNTGKRPGTIMVNGLTLVPNVPGSGHVTFVDPDTNGMPKSAIHESLNGEHDYPFSARAVLETYRETGMPLGTMFPNDGYGAGYGQTDSFAGDLANLSAFVSWAKGQGVRTGLWTQKRLTPKDPQHPLKGERDFTRELDAGVSAAKTDVAWVGEGYTFGLNATEKIGGLMRARNLRPTTYTVDGWAGSQRSAVVWSGDQAGSHWANLRAHIGTYPSTGLSGNPNVTSDVDGIYAGTDPVVYVRDLEWKAFTSTFLSMDGWGDRPKMLGLQFGEPYAAICRACARYHVTLIPYLYTLAQQARESGAPIVRPTFWAEQTPYTLGHALDDQFMLGDAFLVAPIMDAYHLQSDGTDQRPSLYLPKGTWYDLWSNKQLAGGRTYADIAAPLAELPVFVKAGSIVVAQRAAQNPGAEQPERMIEYFPGAAGRFSWYEDAGDGLAYAKGESATTLIEGTSNAQHITLTIHPRLGHFAGDGASQPLKVFVPLAQAPTRVKVTVDEQSVPSMMSFGQRADDPLAASRKQTGVTIDLGVINRTTQTVTVTIEVAN</sequence>
<evidence type="ECO:0000313" key="7">
    <source>
        <dbReference type="Proteomes" id="UP000050865"/>
    </source>
</evidence>
<dbReference type="GO" id="GO:0004553">
    <property type="term" value="F:hydrolase activity, hydrolyzing O-glycosyl compounds"/>
    <property type="evidence" value="ECO:0007669"/>
    <property type="project" value="InterPro"/>
</dbReference>
<evidence type="ECO:0000313" key="6">
    <source>
        <dbReference type="EMBL" id="KRN21074.1"/>
    </source>
</evidence>
<dbReference type="SUPFAM" id="SSF51011">
    <property type="entry name" value="Glycosyl hydrolase domain"/>
    <property type="match status" value="1"/>
</dbReference>
<dbReference type="SUPFAM" id="SSF74650">
    <property type="entry name" value="Galactose mutarotase-like"/>
    <property type="match status" value="1"/>
</dbReference>
<evidence type="ECO:0000259" key="3">
    <source>
        <dbReference type="Pfam" id="PF01055"/>
    </source>
</evidence>
<dbReference type="STRING" id="1423730.FC75_GL000004"/>
<comment type="similarity">
    <text evidence="1 2">Belongs to the glycosyl hydrolase 31 family.</text>
</comment>
<dbReference type="Pfam" id="PF21365">
    <property type="entry name" value="Glyco_hydro_31_3rd"/>
    <property type="match status" value="1"/>
</dbReference>
<comment type="caution">
    <text evidence="6">The sequence shown here is derived from an EMBL/GenBank/DDBJ whole genome shotgun (WGS) entry which is preliminary data.</text>
</comment>
<dbReference type="CDD" id="cd14752">
    <property type="entry name" value="GH31_N"/>
    <property type="match status" value="1"/>
</dbReference>
<protein>
    <submittedName>
        <fullName evidence="6">Glycosyl hydrolase</fullName>
    </submittedName>
</protein>
<name>A0A0R2EXB8_9LACO</name>
<gene>
    <name evidence="6" type="ORF">FC75_GL000004</name>
</gene>
<organism evidence="6 7">
    <name type="scientific">Lacticaseibacillus camelliae DSM 22697 = JCM 13995</name>
    <dbReference type="NCBI Taxonomy" id="1423730"/>
    <lineage>
        <taxon>Bacteria</taxon>
        <taxon>Bacillati</taxon>
        <taxon>Bacillota</taxon>
        <taxon>Bacilli</taxon>
        <taxon>Lactobacillales</taxon>
        <taxon>Lactobacillaceae</taxon>
        <taxon>Lacticaseibacillus</taxon>
    </lineage>
</organism>
<dbReference type="InterPro" id="IPR033403">
    <property type="entry name" value="DUF5110"/>
</dbReference>
<evidence type="ECO:0000259" key="4">
    <source>
        <dbReference type="Pfam" id="PF17137"/>
    </source>
</evidence>
<dbReference type="InterPro" id="IPR013780">
    <property type="entry name" value="Glyco_hydro_b"/>
</dbReference>
<dbReference type="InterPro" id="IPR048395">
    <property type="entry name" value="Glyco_hydro_31_C"/>
</dbReference>
<dbReference type="GO" id="GO:0005975">
    <property type="term" value="P:carbohydrate metabolic process"/>
    <property type="evidence" value="ECO:0007669"/>
    <property type="project" value="InterPro"/>
</dbReference>
<dbReference type="RefSeq" id="WP_056989741.1">
    <property type="nucleotide sequence ID" value="NZ_AYZJ01000065.1"/>
</dbReference>
<dbReference type="InterPro" id="IPR011013">
    <property type="entry name" value="Gal_mutarotase_sf_dom"/>
</dbReference>
<dbReference type="PATRIC" id="fig|1423730.4.peg.6"/>
<dbReference type="InterPro" id="IPR000322">
    <property type="entry name" value="Glyco_hydro_31_TIM"/>
</dbReference>
<feature type="domain" description="DUF5110" evidence="4">
    <location>
        <begin position="702"/>
        <end position="756"/>
    </location>
</feature>
<keyword evidence="2 6" id="KW-0378">Hydrolase</keyword>
<dbReference type="SUPFAM" id="SSF51445">
    <property type="entry name" value="(Trans)glycosidases"/>
    <property type="match status" value="1"/>
</dbReference>
<proteinExistence type="inferred from homology"/>
<feature type="domain" description="Glycosyl hydrolase family 31 C-terminal" evidence="5">
    <location>
        <begin position="589"/>
        <end position="684"/>
    </location>
</feature>
<dbReference type="AlphaFoldDB" id="A0A0R2EXB8"/>
<feature type="domain" description="Glycoside hydrolase family 31 TIM barrel" evidence="3">
    <location>
        <begin position="454"/>
        <end position="581"/>
    </location>
</feature>
<dbReference type="Pfam" id="PF01055">
    <property type="entry name" value="Glyco_hydro_31_2nd"/>
    <property type="match status" value="1"/>
</dbReference>
<dbReference type="EMBL" id="AYZJ01000065">
    <property type="protein sequence ID" value="KRN21074.1"/>
    <property type="molecule type" value="Genomic_DNA"/>
</dbReference>
<reference evidence="6 7" key="1">
    <citation type="journal article" date="2015" name="Genome Announc.">
        <title>Expanding the biotechnology potential of lactobacilli through comparative genomics of 213 strains and associated genera.</title>
        <authorList>
            <person name="Sun Z."/>
            <person name="Harris H.M."/>
            <person name="McCann A."/>
            <person name="Guo C."/>
            <person name="Argimon S."/>
            <person name="Zhang W."/>
            <person name="Yang X."/>
            <person name="Jeffery I.B."/>
            <person name="Cooney J.C."/>
            <person name="Kagawa T.F."/>
            <person name="Liu W."/>
            <person name="Song Y."/>
            <person name="Salvetti E."/>
            <person name="Wrobel A."/>
            <person name="Rasinkangas P."/>
            <person name="Parkhill J."/>
            <person name="Rea M.C."/>
            <person name="O'Sullivan O."/>
            <person name="Ritari J."/>
            <person name="Douillard F.P."/>
            <person name="Paul Ross R."/>
            <person name="Yang R."/>
            <person name="Briner A.E."/>
            <person name="Felis G.E."/>
            <person name="de Vos W.M."/>
            <person name="Barrangou R."/>
            <person name="Klaenhammer T.R."/>
            <person name="Caufield P.W."/>
            <person name="Cui Y."/>
            <person name="Zhang H."/>
            <person name="O'Toole P.W."/>
        </authorList>
    </citation>
    <scope>NUCLEOTIDE SEQUENCE [LARGE SCALE GENOMIC DNA]</scope>
    <source>
        <strain evidence="6 7">DSM 22697</strain>
    </source>
</reference>
<keyword evidence="2" id="KW-0326">Glycosidase</keyword>
<accession>A0A0R2EXB8</accession>
<evidence type="ECO:0000259" key="5">
    <source>
        <dbReference type="Pfam" id="PF21365"/>
    </source>
</evidence>
<dbReference type="InterPro" id="IPR017853">
    <property type="entry name" value="GH"/>
</dbReference>